<keyword evidence="1" id="KW-0328">Glycosyltransferase</keyword>
<evidence type="ECO:0000259" key="3">
    <source>
        <dbReference type="Pfam" id="PF00534"/>
    </source>
</evidence>
<evidence type="ECO:0000256" key="1">
    <source>
        <dbReference type="ARBA" id="ARBA00022676"/>
    </source>
</evidence>
<dbReference type="EMBL" id="MUGO01000003">
    <property type="protein sequence ID" value="PQA96470.1"/>
    <property type="molecule type" value="Genomic_DNA"/>
</dbReference>
<dbReference type="STRING" id="551459.SAMN05421796_101354"/>
<dbReference type="RefSeq" id="WP_076449200.1">
    <property type="nucleotide sequence ID" value="NZ_FTOJ01000001.1"/>
</dbReference>
<organism evidence="5 6">
    <name type="scientific">Chryseobacterium piscicola</name>
    <dbReference type="NCBI Taxonomy" id="551459"/>
    <lineage>
        <taxon>Bacteria</taxon>
        <taxon>Pseudomonadati</taxon>
        <taxon>Bacteroidota</taxon>
        <taxon>Flavobacteriia</taxon>
        <taxon>Flavobacteriales</taxon>
        <taxon>Weeksellaceae</taxon>
        <taxon>Chryseobacterium group</taxon>
        <taxon>Chryseobacterium</taxon>
    </lineage>
</organism>
<evidence type="ECO:0000313" key="6">
    <source>
        <dbReference type="Proteomes" id="UP000186246"/>
    </source>
</evidence>
<evidence type="ECO:0000313" key="7">
    <source>
        <dbReference type="Proteomes" id="UP000238314"/>
    </source>
</evidence>
<protein>
    <submittedName>
        <fullName evidence="4">Glycosyl transferase family 1</fullName>
    </submittedName>
    <submittedName>
        <fullName evidence="5">Glycosyltransferase involved in cell wall bisynthesis</fullName>
    </submittedName>
</protein>
<dbReference type="PANTHER" id="PTHR12526:SF629">
    <property type="entry name" value="TEICHURONIC ACID BIOSYNTHESIS GLYCOSYLTRANSFERASE TUAH-RELATED"/>
    <property type="match status" value="1"/>
</dbReference>
<dbReference type="Proteomes" id="UP000238314">
    <property type="component" value="Unassembled WGS sequence"/>
</dbReference>
<sequence>MQKVLFLTTAHHPKDDRIYYHQAKSLVENGFEVKITSLCENLEEISDQIKIESFSILHHTFQEKIATFLKVCTSFQPNIIICSEPLAIFAAHKFQKTRKTSVIYDITEWYPAMSMLKHIPYPAKIFQALKFFIINLYAGFLSSAFIFGEQTKKFPLAYFFPFKRNSTLPYYPDPKFIFSNIKKIDSNEITLCYTGQISKDKGIGNFFKAVDLLRQKNTTINIKILIIGSARNENDQFYFENLLKKYSFENIEIRKPSSFENFTKNIAEADVCFDLRELNFENHHSLPIKLFYYIGAGKPVIYSNLKGIRQHLDVSEFGFLVDPKDAEKISDIILDYIKNPELYQNHALNADKAFREKYNWLAIKDFFLQCIKTNY</sequence>
<evidence type="ECO:0000256" key="2">
    <source>
        <dbReference type="ARBA" id="ARBA00022679"/>
    </source>
</evidence>
<dbReference type="SUPFAM" id="SSF53756">
    <property type="entry name" value="UDP-Glycosyltransferase/glycogen phosphorylase"/>
    <property type="match status" value="1"/>
</dbReference>
<dbReference type="PANTHER" id="PTHR12526">
    <property type="entry name" value="GLYCOSYLTRANSFERASE"/>
    <property type="match status" value="1"/>
</dbReference>
<name>A0A1N7K749_9FLAO</name>
<keyword evidence="2 5" id="KW-0808">Transferase</keyword>
<dbReference type="Gene3D" id="3.40.50.2000">
    <property type="entry name" value="Glycogen Phosphorylase B"/>
    <property type="match status" value="2"/>
</dbReference>
<dbReference type="Proteomes" id="UP000186246">
    <property type="component" value="Unassembled WGS sequence"/>
</dbReference>
<reference evidence="6" key="3">
    <citation type="submission" date="2017-01" db="EMBL/GenBank/DDBJ databases">
        <authorList>
            <person name="Varghese N."/>
            <person name="Submissions S."/>
        </authorList>
    </citation>
    <scope>NUCLEOTIDE SEQUENCE [LARGE SCALE GENOMIC DNA]</scope>
    <source>
        <strain evidence="6">DSM 21068</strain>
    </source>
</reference>
<gene>
    <name evidence="4" type="ORF">B0A70_04975</name>
    <name evidence="5" type="ORF">SAMN05421796_101354</name>
</gene>
<evidence type="ECO:0000313" key="4">
    <source>
        <dbReference type="EMBL" id="PQA96470.1"/>
    </source>
</evidence>
<dbReference type="EMBL" id="FTOJ01000001">
    <property type="protein sequence ID" value="SIS57274.1"/>
    <property type="molecule type" value="Genomic_DNA"/>
</dbReference>
<dbReference type="OrthoDB" id="9813214at2"/>
<accession>A0A1N7K749</accession>
<feature type="domain" description="Glycosyl transferase family 1" evidence="3">
    <location>
        <begin position="180"/>
        <end position="351"/>
    </location>
</feature>
<dbReference type="Pfam" id="PF00534">
    <property type="entry name" value="Glycos_transf_1"/>
    <property type="match status" value="1"/>
</dbReference>
<evidence type="ECO:0000313" key="5">
    <source>
        <dbReference type="EMBL" id="SIS57274.1"/>
    </source>
</evidence>
<dbReference type="AlphaFoldDB" id="A0A1N7K749"/>
<reference evidence="4 7" key="1">
    <citation type="submission" date="2016-11" db="EMBL/GenBank/DDBJ databases">
        <title>Whole genomes of Flavobacteriaceae.</title>
        <authorList>
            <person name="Stine C."/>
            <person name="Li C."/>
            <person name="Tadesse D."/>
        </authorList>
    </citation>
    <scope>NUCLEOTIDE SEQUENCE [LARGE SCALE GENOMIC DNA]</scope>
    <source>
        <strain evidence="4 7">DSM 21068</strain>
    </source>
</reference>
<keyword evidence="7" id="KW-1185">Reference proteome</keyword>
<dbReference type="GO" id="GO:0016757">
    <property type="term" value="F:glycosyltransferase activity"/>
    <property type="evidence" value="ECO:0007669"/>
    <property type="project" value="UniProtKB-KW"/>
</dbReference>
<dbReference type="InterPro" id="IPR001296">
    <property type="entry name" value="Glyco_trans_1"/>
</dbReference>
<proteinExistence type="predicted"/>
<reference evidence="5" key="2">
    <citation type="submission" date="2017-01" db="EMBL/GenBank/DDBJ databases">
        <authorList>
            <person name="Mah S.A."/>
            <person name="Swanson W.J."/>
            <person name="Moy G.W."/>
            <person name="Vacquier V.D."/>
        </authorList>
    </citation>
    <scope>NUCLEOTIDE SEQUENCE [LARGE SCALE GENOMIC DNA]</scope>
    <source>
        <strain evidence="5">DSM 21068</strain>
    </source>
</reference>